<keyword evidence="4" id="KW-1185">Reference proteome</keyword>
<evidence type="ECO:0000256" key="1">
    <source>
        <dbReference type="SAM" id="MobiDB-lite"/>
    </source>
</evidence>
<feature type="compositionally biased region" description="Low complexity" evidence="1">
    <location>
        <begin position="202"/>
        <end position="215"/>
    </location>
</feature>
<dbReference type="EMBL" id="JACBZD010000001">
    <property type="protein sequence ID" value="NYI03291.1"/>
    <property type="molecule type" value="Genomic_DNA"/>
</dbReference>
<comment type="caution">
    <text evidence="3">The sequence shown here is derived from an EMBL/GenBank/DDBJ whole genome shotgun (WGS) entry which is preliminary data.</text>
</comment>
<feature type="transmembrane region" description="Helical" evidence="2">
    <location>
        <begin position="68"/>
        <end position="91"/>
    </location>
</feature>
<feature type="region of interest" description="Disordered" evidence="1">
    <location>
        <begin position="1"/>
        <end position="28"/>
    </location>
</feature>
<feature type="transmembrane region" description="Helical" evidence="2">
    <location>
        <begin position="98"/>
        <end position="118"/>
    </location>
</feature>
<feature type="region of interest" description="Disordered" evidence="1">
    <location>
        <begin position="193"/>
        <end position="229"/>
    </location>
</feature>
<keyword evidence="2" id="KW-1133">Transmembrane helix</keyword>
<dbReference type="Proteomes" id="UP000567795">
    <property type="component" value="Unassembled WGS sequence"/>
</dbReference>
<dbReference type="RefSeq" id="WP_179812368.1">
    <property type="nucleotide sequence ID" value="NZ_JACBZD010000001.1"/>
</dbReference>
<reference evidence="3 4" key="1">
    <citation type="submission" date="2020-07" db="EMBL/GenBank/DDBJ databases">
        <title>Sequencing the genomes of 1000 actinobacteria strains.</title>
        <authorList>
            <person name="Klenk H.-P."/>
        </authorList>
    </citation>
    <scope>NUCLEOTIDE SEQUENCE [LARGE SCALE GENOMIC DNA]</scope>
    <source>
        <strain evidence="3 4">DSM 42178</strain>
    </source>
</reference>
<gene>
    <name evidence="3" type="ORF">FHU37_000234</name>
</gene>
<evidence type="ECO:0000313" key="4">
    <source>
        <dbReference type="Proteomes" id="UP000567795"/>
    </source>
</evidence>
<feature type="transmembrane region" description="Helical" evidence="2">
    <location>
        <begin position="260"/>
        <end position="281"/>
    </location>
</feature>
<accession>A0A852ZXD1</accession>
<proteinExistence type="predicted"/>
<evidence type="ECO:0000313" key="3">
    <source>
        <dbReference type="EMBL" id="NYI03291.1"/>
    </source>
</evidence>
<protein>
    <submittedName>
        <fullName evidence="3">TRAP-type C4-dicarboxylate transport system permease small subunit</fullName>
    </submittedName>
</protein>
<evidence type="ECO:0000256" key="2">
    <source>
        <dbReference type="SAM" id="Phobius"/>
    </source>
</evidence>
<dbReference type="AlphaFoldDB" id="A0A852ZXD1"/>
<sequence>MRELDSAAPPGAARDGTAPAPRPVVGDVFLPERLRRTAGRADATDALAEPAEFGADEPEGASAAPPLAAGPCAVAGGLGLALLAGGLTLFARLPSAEMAGLAMAIAGLGLFIGGTALLGRRWWFLPASAACGALLLVTGVNEARTVALSAEGRHSQCTLVEESVTVDAETSLPSFTSQVHCPDGARFAITDDRSRTGAASDPAEAATEEQAPAATRSLEGAGQTAGSGTAPLTVTVVRSEEHDDSAVFADTLDPAFSRTLLFTASSTVAACFLLAIAVGAWSRRVDRRTRPAA</sequence>
<name>A0A852ZXD1_9ACTN</name>
<keyword evidence="2" id="KW-0812">Transmembrane</keyword>
<keyword evidence="2" id="KW-0472">Membrane</keyword>
<organism evidence="3 4">
    <name type="scientific">Allostreptomyces psammosilenae</name>
    <dbReference type="NCBI Taxonomy" id="1892865"/>
    <lineage>
        <taxon>Bacteria</taxon>
        <taxon>Bacillati</taxon>
        <taxon>Actinomycetota</taxon>
        <taxon>Actinomycetes</taxon>
        <taxon>Kitasatosporales</taxon>
        <taxon>Streptomycetaceae</taxon>
        <taxon>Allostreptomyces</taxon>
    </lineage>
</organism>